<evidence type="ECO:0000259" key="1">
    <source>
        <dbReference type="Pfam" id="PF00535"/>
    </source>
</evidence>
<reference evidence="2 3" key="1">
    <citation type="submission" date="2018-03" db="EMBL/GenBank/DDBJ databases">
        <title>Mesoflavibacter sp. HG37 and Mesoflavibacter sp. HG96 sp.nov., two marine bacteria isolated from seawater of Western Pacific Ocean.</title>
        <authorList>
            <person name="Cheng H."/>
            <person name="Wu Y.-H."/>
            <person name="Guo L.-L."/>
            <person name="Xu X.-W."/>
        </authorList>
    </citation>
    <scope>NUCLEOTIDE SEQUENCE [LARGE SCALE GENOMIC DNA]</scope>
    <source>
        <strain evidence="2 3">KCTC 42117</strain>
    </source>
</reference>
<dbReference type="PANTHER" id="PTHR22916">
    <property type="entry name" value="GLYCOSYLTRANSFERASE"/>
    <property type="match status" value="1"/>
</dbReference>
<sequence length="296" mass="34543">MVVSIIIPVHKTIPYFKDCVLSALSQSYKDIEVIIACNHTLTRKACEEFLAIKDTRLVFIETKKGRHHARNEALQIAKGDYIQFLDYDDYLYPEKISLHLKAFVTDNKHLAVGLCQWKKFTNHINEAYSFPFSYLFTEQPKHLLDVIELLGEKGGFVATIAWLFPKDLIKNIKWIDAPNDDAVFISDLIKKKPEVSLINSTLAGYRIHDFNTSTLTEKKELDLLLKGWQHISINLKTYASVKVYQYLYRAYVIILKQSKVFNYYKYFKVLMLVISYGFKSKQSFIKILKDIKRSLY</sequence>
<dbReference type="CDD" id="cd00761">
    <property type="entry name" value="Glyco_tranf_GTA_type"/>
    <property type="match status" value="1"/>
</dbReference>
<dbReference type="InterPro" id="IPR001173">
    <property type="entry name" value="Glyco_trans_2-like"/>
</dbReference>
<gene>
    <name evidence="2" type="ORF">C7H61_10275</name>
</gene>
<dbReference type="GO" id="GO:0016758">
    <property type="term" value="F:hexosyltransferase activity"/>
    <property type="evidence" value="ECO:0007669"/>
    <property type="project" value="UniProtKB-ARBA"/>
</dbReference>
<proteinExistence type="predicted"/>
<organism evidence="2 3">
    <name type="scientific">Mesoflavibacter zeaxanthinifaciens subsp. sabulilitoris</name>
    <dbReference type="NCBI Taxonomy" id="1520893"/>
    <lineage>
        <taxon>Bacteria</taxon>
        <taxon>Pseudomonadati</taxon>
        <taxon>Bacteroidota</taxon>
        <taxon>Flavobacteriia</taxon>
        <taxon>Flavobacteriales</taxon>
        <taxon>Flavobacteriaceae</taxon>
        <taxon>Mesoflavibacter</taxon>
    </lineage>
</organism>
<dbReference type="EMBL" id="PXOT01000024">
    <property type="protein sequence ID" value="PSG89329.1"/>
    <property type="molecule type" value="Genomic_DNA"/>
</dbReference>
<keyword evidence="3" id="KW-1185">Reference proteome</keyword>
<dbReference type="PANTHER" id="PTHR22916:SF3">
    <property type="entry name" value="UDP-GLCNAC:BETAGAL BETA-1,3-N-ACETYLGLUCOSAMINYLTRANSFERASE-LIKE PROTEIN 1"/>
    <property type="match status" value="1"/>
</dbReference>
<dbReference type="AlphaFoldDB" id="A0A2T1NB12"/>
<protein>
    <recommendedName>
        <fullName evidence="1">Glycosyltransferase 2-like domain-containing protein</fullName>
    </recommendedName>
</protein>
<evidence type="ECO:0000313" key="2">
    <source>
        <dbReference type="EMBL" id="PSG89329.1"/>
    </source>
</evidence>
<name>A0A2T1NB12_9FLAO</name>
<dbReference type="Gene3D" id="3.90.550.10">
    <property type="entry name" value="Spore Coat Polysaccharide Biosynthesis Protein SpsA, Chain A"/>
    <property type="match status" value="1"/>
</dbReference>
<dbReference type="RefSeq" id="WP_106679505.1">
    <property type="nucleotide sequence ID" value="NZ_JACHWV010000003.1"/>
</dbReference>
<feature type="domain" description="Glycosyltransferase 2-like" evidence="1">
    <location>
        <begin position="4"/>
        <end position="130"/>
    </location>
</feature>
<dbReference type="Pfam" id="PF00535">
    <property type="entry name" value="Glycos_transf_2"/>
    <property type="match status" value="1"/>
</dbReference>
<dbReference type="InterPro" id="IPR029044">
    <property type="entry name" value="Nucleotide-diphossugar_trans"/>
</dbReference>
<accession>A0A2T1NB12</accession>
<dbReference type="OrthoDB" id="597270at2"/>
<dbReference type="Proteomes" id="UP000238430">
    <property type="component" value="Unassembled WGS sequence"/>
</dbReference>
<dbReference type="SUPFAM" id="SSF53448">
    <property type="entry name" value="Nucleotide-diphospho-sugar transferases"/>
    <property type="match status" value="1"/>
</dbReference>
<evidence type="ECO:0000313" key="3">
    <source>
        <dbReference type="Proteomes" id="UP000238430"/>
    </source>
</evidence>
<comment type="caution">
    <text evidence="2">The sequence shown here is derived from an EMBL/GenBank/DDBJ whole genome shotgun (WGS) entry which is preliminary data.</text>
</comment>